<evidence type="ECO:0000313" key="1">
    <source>
        <dbReference type="EMBL" id="KFI18366.1"/>
    </source>
</evidence>
<evidence type="ECO:0000313" key="2">
    <source>
        <dbReference type="Proteomes" id="UP000028839"/>
    </source>
</evidence>
<dbReference type="Proteomes" id="UP000028839">
    <property type="component" value="Unassembled WGS sequence"/>
</dbReference>
<protein>
    <submittedName>
        <fullName evidence="1">Uncharacterized protein</fullName>
    </submittedName>
</protein>
<name>A0A0E2YZJ4_9GAMM</name>
<dbReference type="EMBL" id="JPGN01000083">
    <property type="protein sequence ID" value="KFI18366.1"/>
    <property type="molecule type" value="Genomic_DNA"/>
</dbReference>
<dbReference type="SUPFAM" id="SSF56935">
    <property type="entry name" value="Porins"/>
    <property type="match status" value="2"/>
</dbReference>
<gene>
    <name evidence="1" type="ORF">IB75_14595</name>
</gene>
<dbReference type="Pfam" id="PF11854">
    <property type="entry name" value="MtrB_PioB"/>
    <property type="match status" value="1"/>
</dbReference>
<comment type="caution">
    <text evidence="1">The sequence shown here is derived from an EMBL/GenBank/DDBJ whole genome shotgun (WGS) entry which is preliminary data.</text>
</comment>
<organism evidence="1 2">
    <name type="scientific">Nitrosococcus oceani C-27</name>
    <dbReference type="NCBI Taxonomy" id="314279"/>
    <lineage>
        <taxon>Bacteria</taxon>
        <taxon>Pseudomonadati</taxon>
        <taxon>Pseudomonadota</taxon>
        <taxon>Gammaproteobacteria</taxon>
        <taxon>Chromatiales</taxon>
        <taxon>Chromatiaceae</taxon>
        <taxon>Nitrosococcus</taxon>
    </lineage>
</organism>
<dbReference type="AlphaFoldDB" id="A0A0E2YZJ4"/>
<dbReference type="InterPro" id="IPR020016">
    <property type="entry name" value="Decahaem-assoc_OM_MtrB/PioB"/>
</dbReference>
<accession>A0A0E2YZJ4</accession>
<proteinExistence type="predicted"/>
<dbReference type="HOGENOM" id="CLU_490766_0_0_6"/>
<reference evidence="1 2" key="1">
    <citation type="submission" date="2014-07" db="EMBL/GenBank/DDBJ databases">
        <title>Comparative analysis of Nitrosococcus oceani genome inventories of strains from Pacific and Atlantic gyres.</title>
        <authorList>
            <person name="Lim C.K."/>
            <person name="Wang L."/>
            <person name="Sayavedra-Soto L.A."/>
            <person name="Klotz M.G."/>
        </authorList>
    </citation>
    <scope>NUCLEOTIDE SEQUENCE [LARGE SCALE GENOMIC DNA]</scope>
    <source>
        <strain evidence="1 2">C-27</strain>
    </source>
</reference>
<sequence>MEPIDYRTHNLLAGINYGHNQYQLNFTYNASFFRNHNQALSWENPFQNLPGDSFAVERGRFALYPDNDFHNVKLDFSYVLPLRGLFTSTAAWSRMHQDDDLLPPTINSGQSAAGIDLSNWNTTAALGRKTANAEINTWLFQTGLRLIPFDPLTLRADFRYYDEDNDTDYTAFNPLAGEIGYIVEDGADPGRGFVFNPNQSAIPFHFRNVPFAQRKINWSFNADYRLIPKTVLSLGYQREEIDRDYRERDKTTENRFIVRTSNRSVSWATFRFSYEFSDRTDSPYRFDPYTSFFTNSLPGFSSRPPAGTTPFTLADLRKFDLSDRKQHLFCGLANVLLREDMDLSLSFARVDNDFDARFGLLQDESNTVNLEWNYQPSAQLSTYVFGSYQTKTNAMANINDAGFSTDPNAGGATFPLRAAWQENVDETNSALGFGFYYQFDRFIFDGNYSFNWSRSEVDYEAVSNLALANPELALDTIGNSFPDLRYTRHILETNLRWNISKNLALRLLHRYERGTIRDWHFEGLNPLINNHLFLMATPNDFEVNVIGLLIQYRIP</sequence>